<evidence type="ECO:0000256" key="1">
    <source>
        <dbReference type="SAM" id="Phobius"/>
    </source>
</evidence>
<protein>
    <submittedName>
        <fullName evidence="2">Uncharacterized protein</fullName>
    </submittedName>
</protein>
<sequence length="35" mass="3534">MVLGTGEIVGITLAGFVVWMLGSVAIEGSGIIKKS</sequence>
<proteinExistence type="predicted"/>
<dbReference type="EMBL" id="MN740028">
    <property type="protein sequence ID" value="QHT84840.1"/>
    <property type="molecule type" value="Genomic_DNA"/>
</dbReference>
<reference evidence="2" key="1">
    <citation type="journal article" date="2020" name="Nature">
        <title>Giant virus diversity and host interactions through global metagenomics.</title>
        <authorList>
            <person name="Schulz F."/>
            <person name="Roux S."/>
            <person name="Paez-Espino D."/>
            <person name="Jungbluth S."/>
            <person name="Walsh D.A."/>
            <person name="Denef V.J."/>
            <person name="McMahon K.D."/>
            <person name="Konstantinidis K.T."/>
            <person name="Eloe-Fadrosh E.A."/>
            <person name="Kyrpides N.C."/>
            <person name="Woyke T."/>
        </authorList>
    </citation>
    <scope>NUCLEOTIDE SEQUENCE</scope>
    <source>
        <strain evidence="2">GVMAG-M-3300023184-178</strain>
    </source>
</reference>
<organism evidence="2">
    <name type="scientific">viral metagenome</name>
    <dbReference type="NCBI Taxonomy" id="1070528"/>
    <lineage>
        <taxon>unclassified sequences</taxon>
        <taxon>metagenomes</taxon>
        <taxon>organismal metagenomes</taxon>
    </lineage>
</organism>
<evidence type="ECO:0000313" key="2">
    <source>
        <dbReference type="EMBL" id="QHT84840.1"/>
    </source>
</evidence>
<keyword evidence="1" id="KW-0472">Membrane</keyword>
<keyword evidence="1" id="KW-1133">Transmembrane helix</keyword>
<feature type="transmembrane region" description="Helical" evidence="1">
    <location>
        <begin position="6"/>
        <end position="26"/>
    </location>
</feature>
<keyword evidence="1" id="KW-0812">Transmembrane</keyword>
<dbReference type="AlphaFoldDB" id="A0A6C0HWQ1"/>
<accession>A0A6C0HWQ1</accession>
<name>A0A6C0HWQ1_9ZZZZ</name>